<proteinExistence type="predicted"/>
<evidence type="ECO:0000313" key="1">
    <source>
        <dbReference type="EMBL" id="TDW71257.1"/>
    </source>
</evidence>
<sequence>MRADRAIECLADALRTTEAPGGNTQSWGMAVKRSRFSRLDRLVAVSKLGAGGAVQLFAEDVGVAVVAGVFSDEVGVDPAEGYLAAGGVGDLVVEG</sequence>
<keyword evidence="2" id="KW-1185">Reference proteome</keyword>
<name>A0A4V3GG97_9ACTN</name>
<reference evidence="1 2" key="1">
    <citation type="submission" date="2019-03" db="EMBL/GenBank/DDBJ databases">
        <title>Genomic Encyclopedia of Type Strains, Phase III (KMG-III): the genomes of soil and plant-associated and newly described type strains.</title>
        <authorList>
            <person name="Whitman W."/>
        </authorList>
    </citation>
    <scope>NUCLEOTIDE SEQUENCE [LARGE SCALE GENOMIC DNA]</scope>
    <source>
        <strain evidence="1 2">VKM Ac-2573</strain>
    </source>
</reference>
<evidence type="ECO:0000313" key="2">
    <source>
        <dbReference type="Proteomes" id="UP000295146"/>
    </source>
</evidence>
<accession>A0A4V3GG97</accession>
<dbReference type="Proteomes" id="UP000295146">
    <property type="component" value="Unassembled WGS sequence"/>
</dbReference>
<protein>
    <submittedName>
        <fullName evidence="1">Uncharacterized protein</fullName>
    </submittedName>
</protein>
<organism evidence="1 2">
    <name type="scientific">Kribbella pratensis</name>
    <dbReference type="NCBI Taxonomy" id="2512112"/>
    <lineage>
        <taxon>Bacteria</taxon>
        <taxon>Bacillati</taxon>
        <taxon>Actinomycetota</taxon>
        <taxon>Actinomycetes</taxon>
        <taxon>Propionibacteriales</taxon>
        <taxon>Kribbellaceae</taxon>
        <taxon>Kribbella</taxon>
    </lineage>
</organism>
<gene>
    <name evidence="1" type="ORF">EV653_5337</name>
</gene>
<dbReference type="EMBL" id="SODP01000002">
    <property type="protein sequence ID" value="TDW71257.1"/>
    <property type="molecule type" value="Genomic_DNA"/>
</dbReference>
<dbReference type="AlphaFoldDB" id="A0A4V3GG97"/>
<comment type="caution">
    <text evidence="1">The sequence shown here is derived from an EMBL/GenBank/DDBJ whole genome shotgun (WGS) entry which is preliminary data.</text>
</comment>